<dbReference type="EMBL" id="AHZU02000844">
    <property type="protein sequence ID" value="KFG39501.1"/>
    <property type="molecule type" value="Genomic_DNA"/>
</dbReference>
<organism evidence="1 2">
    <name type="scientific">Toxoplasma gondii GAB2-2007-GAL-DOM2</name>
    <dbReference type="NCBI Taxonomy" id="1130820"/>
    <lineage>
        <taxon>Eukaryota</taxon>
        <taxon>Sar</taxon>
        <taxon>Alveolata</taxon>
        <taxon>Apicomplexa</taxon>
        <taxon>Conoidasida</taxon>
        <taxon>Coccidia</taxon>
        <taxon>Eucoccidiorida</taxon>
        <taxon>Eimeriorina</taxon>
        <taxon>Sarcocystidae</taxon>
        <taxon>Toxoplasma</taxon>
    </lineage>
</organism>
<sequence length="92" mass="10393">ASARELASSPVSLSLCLSMPNASGNGCSHELSKCLAIRDSDSSVSKIVSNENWFPDQWSFRYHSQKSVPLSSKYHDPDWMHRKLLPRPRRYG</sequence>
<protein>
    <submittedName>
        <fullName evidence="1">Uncharacterized protein</fullName>
    </submittedName>
</protein>
<feature type="non-terminal residue" evidence="1">
    <location>
        <position position="1"/>
    </location>
</feature>
<dbReference type="AlphaFoldDB" id="A0A086K533"/>
<dbReference type="Proteomes" id="UP000028837">
    <property type="component" value="Unassembled WGS sequence"/>
</dbReference>
<dbReference type="VEuPathDB" id="ToxoDB:TGDOM2_399570"/>
<gene>
    <name evidence="1" type="ORF">TGDOM2_399570</name>
</gene>
<reference evidence="1 2" key="1">
    <citation type="submission" date="2014-02" db="EMBL/GenBank/DDBJ databases">
        <authorList>
            <person name="Sibley D."/>
            <person name="Venepally P."/>
            <person name="Karamycheva S."/>
            <person name="Hadjithomas M."/>
            <person name="Khan A."/>
            <person name="Brunk B."/>
            <person name="Roos D."/>
            <person name="Caler E."/>
            <person name="Lorenzi H."/>
        </authorList>
    </citation>
    <scope>NUCLEOTIDE SEQUENCE [LARGE SCALE GENOMIC DNA]</scope>
    <source>
        <strain evidence="1 2">GAB2-2007-GAL-DOM2</strain>
    </source>
</reference>
<evidence type="ECO:0000313" key="2">
    <source>
        <dbReference type="Proteomes" id="UP000028837"/>
    </source>
</evidence>
<accession>A0A086K533</accession>
<name>A0A086K533_TOXGO</name>
<evidence type="ECO:0000313" key="1">
    <source>
        <dbReference type="EMBL" id="KFG39501.1"/>
    </source>
</evidence>
<proteinExistence type="predicted"/>
<comment type="caution">
    <text evidence="1">The sequence shown here is derived from an EMBL/GenBank/DDBJ whole genome shotgun (WGS) entry which is preliminary data.</text>
</comment>